<dbReference type="Proteomes" id="UP000009022">
    <property type="component" value="Unassembled WGS sequence"/>
</dbReference>
<dbReference type="PhylomeDB" id="B3RVR3"/>
<protein>
    <submittedName>
        <fullName evidence="3">Uncharacterized protein</fullName>
    </submittedName>
</protein>
<gene>
    <name evidence="3" type="ORF">TRIADDRAFT_55746</name>
</gene>
<evidence type="ECO:0000313" key="3">
    <source>
        <dbReference type="EMBL" id="EDV25546.1"/>
    </source>
</evidence>
<feature type="region of interest" description="Disordered" evidence="2">
    <location>
        <begin position="1"/>
        <end position="20"/>
    </location>
</feature>
<dbReference type="KEGG" id="tad:TRIADDRAFT_55746"/>
<organism evidence="3 4">
    <name type="scientific">Trichoplax adhaerens</name>
    <name type="common">Trichoplax reptans</name>
    <dbReference type="NCBI Taxonomy" id="10228"/>
    <lineage>
        <taxon>Eukaryota</taxon>
        <taxon>Metazoa</taxon>
        <taxon>Placozoa</taxon>
        <taxon>Uniplacotomia</taxon>
        <taxon>Trichoplacea</taxon>
        <taxon>Trichoplacidae</taxon>
        <taxon>Trichoplax</taxon>
    </lineage>
</organism>
<proteinExistence type="predicted"/>
<sequence length="339" mass="39930">MAESNSLPSGGRRNNKKLSCIDHTYLQTSDNDTSHHRSYSFDENMNHPRESDVPERTYRSNTTASTRRERVKRQLREASEKVDNLERKYSHLHRRNDELAICTRQLDETYEAIEINQNKARANLEKLQRVTEKSGLFRSYNNSSNETENRSQRLRQQYTLDSCSNLGSMRSGGLYRTSSEMSIPRSQAHSPTASTISDMTTNAEEMTWEELTDELEFQKNRVAFYENNYRNEKMDRQRAMTDKEVFKFKLEKANSKIDDLKKKVENLDSELKNERDKNRLLRHKYPYSRVKFLFLLALNKKVIALLCKRLVIDNVDFIQSRTSKCSCKTLWIKDTFTNN</sequence>
<reference evidence="3 4" key="1">
    <citation type="journal article" date="2008" name="Nature">
        <title>The Trichoplax genome and the nature of placozoans.</title>
        <authorList>
            <person name="Srivastava M."/>
            <person name="Begovic E."/>
            <person name="Chapman J."/>
            <person name="Putnam N.H."/>
            <person name="Hellsten U."/>
            <person name="Kawashima T."/>
            <person name="Kuo A."/>
            <person name="Mitros T."/>
            <person name="Salamov A."/>
            <person name="Carpenter M.L."/>
            <person name="Signorovitch A.Y."/>
            <person name="Moreno M.A."/>
            <person name="Kamm K."/>
            <person name="Grimwood J."/>
            <person name="Schmutz J."/>
            <person name="Shapiro H."/>
            <person name="Grigoriev I.V."/>
            <person name="Buss L.W."/>
            <person name="Schierwater B."/>
            <person name="Dellaporta S.L."/>
            <person name="Rokhsar D.S."/>
        </authorList>
    </citation>
    <scope>NUCLEOTIDE SEQUENCE [LARGE SCALE GENOMIC DNA]</scope>
    <source>
        <strain evidence="3 4">Grell-BS-1999</strain>
    </source>
</reference>
<feature type="coiled-coil region" evidence="1">
    <location>
        <begin position="208"/>
        <end position="284"/>
    </location>
</feature>
<name>B3RVR3_TRIAD</name>
<dbReference type="InParanoid" id="B3RVR3"/>
<evidence type="ECO:0000256" key="2">
    <source>
        <dbReference type="SAM" id="MobiDB-lite"/>
    </source>
</evidence>
<dbReference type="AlphaFoldDB" id="B3RVR3"/>
<accession>B3RVR3</accession>
<dbReference type="GeneID" id="6753286"/>
<keyword evidence="4" id="KW-1185">Reference proteome</keyword>
<keyword evidence="1" id="KW-0175">Coiled coil</keyword>
<dbReference type="EMBL" id="DS985244">
    <property type="protein sequence ID" value="EDV25546.1"/>
    <property type="molecule type" value="Genomic_DNA"/>
</dbReference>
<feature type="region of interest" description="Disordered" evidence="2">
    <location>
        <begin position="28"/>
        <end position="74"/>
    </location>
</feature>
<dbReference type="HOGENOM" id="CLU_819728_0_0_1"/>
<dbReference type="RefSeq" id="XP_002111579.1">
    <property type="nucleotide sequence ID" value="XM_002111543.1"/>
</dbReference>
<dbReference type="CTD" id="6753286"/>
<evidence type="ECO:0000256" key="1">
    <source>
        <dbReference type="SAM" id="Coils"/>
    </source>
</evidence>
<evidence type="ECO:0000313" key="4">
    <source>
        <dbReference type="Proteomes" id="UP000009022"/>
    </source>
</evidence>
<feature type="compositionally biased region" description="Basic and acidic residues" evidence="2">
    <location>
        <begin position="44"/>
        <end position="58"/>
    </location>
</feature>